<feature type="coiled-coil region" evidence="11">
    <location>
        <begin position="445"/>
        <end position="536"/>
    </location>
</feature>
<dbReference type="PROSITE" id="PS51285">
    <property type="entry name" value="AGC_KINASE_CTER"/>
    <property type="match status" value="1"/>
</dbReference>
<evidence type="ECO:0000256" key="2">
    <source>
        <dbReference type="ARBA" id="ARBA00022527"/>
    </source>
</evidence>
<dbReference type="EMBL" id="JASJQH010007217">
    <property type="protein sequence ID" value="KAK9712427.1"/>
    <property type="molecule type" value="Genomic_DNA"/>
</dbReference>
<dbReference type="Proteomes" id="UP001479436">
    <property type="component" value="Unassembled WGS sequence"/>
</dbReference>
<reference evidence="15 16" key="1">
    <citation type="submission" date="2023-04" db="EMBL/GenBank/DDBJ databases">
        <title>Genome of Basidiobolus ranarum AG-B5.</title>
        <authorList>
            <person name="Stajich J.E."/>
            <person name="Carter-House D."/>
            <person name="Gryganskyi A."/>
        </authorList>
    </citation>
    <scope>NUCLEOTIDE SEQUENCE [LARGE SCALE GENOMIC DNA]</scope>
    <source>
        <strain evidence="15 16">AG-B5</strain>
    </source>
</reference>
<gene>
    <name evidence="15" type="ORF">K7432_007146</name>
</gene>
<dbReference type="Pfam" id="PF00433">
    <property type="entry name" value="Pkinase_C"/>
    <property type="match status" value="1"/>
</dbReference>
<name>A0ABR2W0K0_9FUNG</name>
<protein>
    <recommendedName>
        <fullName evidence="1">non-specific serine/threonine protein kinase</fullName>
        <ecNumber evidence="1">2.7.11.1</ecNumber>
    </recommendedName>
</protein>
<dbReference type="PROSITE" id="PS50011">
    <property type="entry name" value="PROTEIN_KINASE_DOM"/>
    <property type="match status" value="1"/>
</dbReference>
<proteinExistence type="inferred from homology"/>
<keyword evidence="11" id="KW-0175">Coiled coil</keyword>
<keyword evidence="7" id="KW-0067">ATP-binding</keyword>
<comment type="similarity">
    <text evidence="8">Belongs to the protein kinase superfamily. STE Ser/Thr protein kinase family. COT1 subfamily.</text>
</comment>
<accession>A0ABR2W0K0</accession>
<comment type="caution">
    <text evidence="15">The sequence shown here is derived from an EMBL/GenBank/DDBJ whole genome shotgun (WGS) entry which is preliminary data.</text>
</comment>
<keyword evidence="16" id="KW-1185">Reference proteome</keyword>
<keyword evidence="3" id="KW-0597">Phosphoprotein</keyword>
<evidence type="ECO:0000256" key="5">
    <source>
        <dbReference type="ARBA" id="ARBA00022741"/>
    </source>
</evidence>
<keyword evidence="2" id="KW-0723">Serine/threonine-protein kinase</keyword>
<feature type="region of interest" description="Disordered" evidence="12">
    <location>
        <begin position="783"/>
        <end position="821"/>
    </location>
</feature>
<dbReference type="InterPro" id="IPR050839">
    <property type="entry name" value="Rho-assoc_Ser/Thr_Kinase"/>
</dbReference>
<evidence type="ECO:0000256" key="12">
    <source>
        <dbReference type="SAM" id="MobiDB-lite"/>
    </source>
</evidence>
<dbReference type="InterPro" id="IPR000961">
    <property type="entry name" value="AGC-kinase_C"/>
</dbReference>
<dbReference type="PROSITE" id="PS00108">
    <property type="entry name" value="PROTEIN_KINASE_ST"/>
    <property type="match status" value="1"/>
</dbReference>
<comment type="catalytic activity">
    <reaction evidence="10">
        <text>L-seryl-[protein] + ATP = O-phospho-L-seryl-[protein] + ADP + H(+)</text>
        <dbReference type="Rhea" id="RHEA:17989"/>
        <dbReference type="Rhea" id="RHEA-COMP:9863"/>
        <dbReference type="Rhea" id="RHEA-COMP:11604"/>
        <dbReference type="ChEBI" id="CHEBI:15378"/>
        <dbReference type="ChEBI" id="CHEBI:29999"/>
        <dbReference type="ChEBI" id="CHEBI:30616"/>
        <dbReference type="ChEBI" id="CHEBI:83421"/>
        <dbReference type="ChEBI" id="CHEBI:456216"/>
        <dbReference type="EC" id="2.7.11.1"/>
    </reaction>
</comment>
<evidence type="ECO:0000256" key="9">
    <source>
        <dbReference type="ARBA" id="ARBA00047899"/>
    </source>
</evidence>
<dbReference type="InterPro" id="IPR017892">
    <property type="entry name" value="Pkinase_C"/>
</dbReference>
<evidence type="ECO:0000256" key="6">
    <source>
        <dbReference type="ARBA" id="ARBA00022777"/>
    </source>
</evidence>
<dbReference type="EC" id="2.7.11.1" evidence="1"/>
<evidence type="ECO:0000256" key="4">
    <source>
        <dbReference type="ARBA" id="ARBA00022679"/>
    </source>
</evidence>
<evidence type="ECO:0000259" key="14">
    <source>
        <dbReference type="PROSITE" id="PS51285"/>
    </source>
</evidence>
<dbReference type="Gene3D" id="3.30.200.20">
    <property type="entry name" value="Phosphorylase Kinase, domain 1"/>
    <property type="match status" value="1"/>
</dbReference>
<evidence type="ECO:0000256" key="1">
    <source>
        <dbReference type="ARBA" id="ARBA00012513"/>
    </source>
</evidence>
<dbReference type="PANTHER" id="PTHR22988">
    <property type="entry name" value="MYOTONIC DYSTROPHY S/T KINASE-RELATED"/>
    <property type="match status" value="1"/>
</dbReference>
<keyword evidence="4" id="KW-0808">Transferase</keyword>
<evidence type="ECO:0000256" key="3">
    <source>
        <dbReference type="ARBA" id="ARBA00022553"/>
    </source>
</evidence>
<dbReference type="InterPro" id="IPR011009">
    <property type="entry name" value="Kinase-like_dom_sf"/>
</dbReference>
<dbReference type="SMART" id="SM00220">
    <property type="entry name" value="S_TKc"/>
    <property type="match status" value="1"/>
</dbReference>
<evidence type="ECO:0000256" key="8">
    <source>
        <dbReference type="ARBA" id="ARBA00038271"/>
    </source>
</evidence>
<dbReference type="SUPFAM" id="SSF56112">
    <property type="entry name" value="Protein kinase-like (PK-like)"/>
    <property type="match status" value="1"/>
</dbReference>
<evidence type="ECO:0000256" key="7">
    <source>
        <dbReference type="ARBA" id="ARBA00022840"/>
    </source>
</evidence>
<evidence type="ECO:0000313" key="15">
    <source>
        <dbReference type="EMBL" id="KAK9712427.1"/>
    </source>
</evidence>
<comment type="catalytic activity">
    <reaction evidence="9">
        <text>L-threonyl-[protein] + ATP = O-phospho-L-threonyl-[protein] + ADP + H(+)</text>
        <dbReference type="Rhea" id="RHEA:46608"/>
        <dbReference type="Rhea" id="RHEA-COMP:11060"/>
        <dbReference type="Rhea" id="RHEA-COMP:11605"/>
        <dbReference type="ChEBI" id="CHEBI:15378"/>
        <dbReference type="ChEBI" id="CHEBI:30013"/>
        <dbReference type="ChEBI" id="CHEBI:30616"/>
        <dbReference type="ChEBI" id="CHEBI:61977"/>
        <dbReference type="ChEBI" id="CHEBI:456216"/>
        <dbReference type="EC" id="2.7.11.1"/>
    </reaction>
</comment>
<keyword evidence="5" id="KW-0547">Nucleotide-binding</keyword>
<evidence type="ECO:0000313" key="16">
    <source>
        <dbReference type="Proteomes" id="UP001479436"/>
    </source>
</evidence>
<dbReference type="PANTHER" id="PTHR22988:SF71">
    <property type="entry name" value="CITRON RHO-INTERACTING KINASE"/>
    <property type="match status" value="1"/>
</dbReference>
<keyword evidence="6" id="KW-0418">Kinase</keyword>
<evidence type="ECO:0000256" key="10">
    <source>
        <dbReference type="ARBA" id="ARBA00048679"/>
    </source>
</evidence>
<dbReference type="SMART" id="SM00133">
    <property type="entry name" value="S_TK_X"/>
    <property type="match status" value="1"/>
</dbReference>
<dbReference type="InterPro" id="IPR000719">
    <property type="entry name" value="Prot_kinase_dom"/>
</dbReference>
<feature type="domain" description="AGC-kinase C-terminal" evidence="14">
    <location>
        <begin position="353"/>
        <end position="423"/>
    </location>
</feature>
<evidence type="ECO:0000256" key="11">
    <source>
        <dbReference type="SAM" id="Coils"/>
    </source>
</evidence>
<dbReference type="Gene3D" id="1.10.510.10">
    <property type="entry name" value="Transferase(Phosphotransferase) domain 1"/>
    <property type="match status" value="1"/>
</dbReference>
<evidence type="ECO:0000259" key="13">
    <source>
        <dbReference type="PROSITE" id="PS50011"/>
    </source>
</evidence>
<dbReference type="Gene3D" id="1.10.287.1490">
    <property type="match status" value="1"/>
</dbReference>
<feature type="domain" description="Protein kinase" evidence="13">
    <location>
        <begin position="85"/>
        <end position="352"/>
    </location>
</feature>
<organism evidence="15 16">
    <name type="scientific">Basidiobolus ranarum</name>
    <dbReference type="NCBI Taxonomy" id="34480"/>
    <lineage>
        <taxon>Eukaryota</taxon>
        <taxon>Fungi</taxon>
        <taxon>Fungi incertae sedis</taxon>
        <taxon>Zoopagomycota</taxon>
        <taxon>Entomophthoromycotina</taxon>
        <taxon>Basidiobolomycetes</taxon>
        <taxon>Basidiobolales</taxon>
        <taxon>Basidiobolaceae</taxon>
        <taxon>Basidiobolus</taxon>
    </lineage>
</organism>
<feature type="compositionally biased region" description="Basic and acidic residues" evidence="12">
    <location>
        <begin position="800"/>
        <end position="809"/>
    </location>
</feature>
<dbReference type="Gene3D" id="6.10.250.3110">
    <property type="match status" value="1"/>
</dbReference>
<dbReference type="Pfam" id="PF00069">
    <property type="entry name" value="Pkinase"/>
    <property type="match status" value="1"/>
</dbReference>
<feature type="compositionally biased region" description="Low complexity" evidence="12">
    <location>
        <begin position="786"/>
        <end position="796"/>
    </location>
</feature>
<dbReference type="InterPro" id="IPR008271">
    <property type="entry name" value="Ser/Thr_kinase_AS"/>
</dbReference>
<sequence length="821" mass="92905">MMAGIPSAMPSEARVKELQTFIFDSHNKQAELSPIYLDALLDALLALYDDCNSWNGDNGNVSVFVNNYEAAVSLLRSLRPNKHDYSFLKPLARGEFGKVTLVKGKVDNSVYALKTLNKQHLLTKKKEAFFMEERDILALGCSSPWLPKLYASFQDQESLYIVMEYAAGGDLFSLVAKKEEPILNENSAKFYIAETILAIESIHAMNYAHRDIKPTNILIDNQGHIKLADFGSSIQLDSNGKIFSNVPVGTCDYISPEIIKAQEGNSSGYGPECDWWSLGIVLYEILQGDPPFFGETVTETYYKITNHQETLHFVEDIPLSEEVKDLIKRLLCDKENRLGKNDSQEIKDHPFFEGVQWDTIREQTPPFVPVLKSLDDTSNFIPPEEESPKATVPNRNNQKQFAGNHLPFIGFTYQPRVLEAITSSDVNIDNANCSTEEPPLDLISISEHESALLNLKTELVNIKDTNALLLQAKQVLETQITEMTAAKNKTQEESCQKLELLQAEHTKHLQEYQSHSEELEKIIEKLRVDLELSQKETFNTQADLREIQVELSSVASQISPLEETNTRLTSEVDSLKAHYEATLASLSVKHSDEVNDLLSQINALSQDKEQFQATNLELVNEVAIFKTKIEECQSELQQMEKLQEKLATISERIQSLELQIKVEKQKSQPTDSPETCKEVDSLKEQLGQVEQSRDHLSNQLAIERSNKDQMLSEMEKMRNQISTLEKSATADHTVEYAQLQEQVRRLTDENQQLKNSFDQSQREVEQKSESINALELKVSQLRQEMSTANTSTTSANGISLEKRPTEQQFKKKVKGDNCTIS</sequence>